<dbReference type="Pfam" id="PF00931">
    <property type="entry name" value="NB-ARC"/>
    <property type="match status" value="1"/>
</dbReference>
<feature type="non-terminal residue" evidence="2">
    <location>
        <position position="92"/>
    </location>
</feature>
<protein>
    <submittedName>
        <fullName evidence="2">NBS-LRR resistance protein</fullName>
    </submittedName>
</protein>
<organism evidence="2">
    <name type="scientific">Calamus gamblei</name>
    <dbReference type="NCBI Taxonomy" id="759663"/>
    <lineage>
        <taxon>Eukaryota</taxon>
        <taxon>Viridiplantae</taxon>
        <taxon>Streptophyta</taxon>
        <taxon>Embryophyta</taxon>
        <taxon>Tracheophyta</taxon>
        <taxon>Spermatophyta</taxon>
        <taxon>Magnoliopsida</taxon>
        <taxon>Liliopsida</taxon>
        <taxon>Arecaceae</taxon>
        <taxon>Calamoideae</taxon>
        <taxon>Calameae</taxon>
        <taxon>Calaminae</taxon>
        <taxon>Calamus</taxon>
    </lineage>
</organism>
<dbReference type="PANTHER" id="PTHR36766">
    <property type="entry name" value="PLANT BROAD-SPECTRUM MILDEW RESISTANCE PROTEIN RPW8"/>
    <property type="match status" value="1"/>
</dbReference>
<accession>D7PPF8</accession>
<proteinExistence type="predicted"/>
<evidence type="ECO:0000313" key="2">
    <source>
        <dbReference type="EMBL" id="ADG27884.1"/>
    </source>
</evidence>
<evidence type="ECO:0000259" key="1">
    <source>
        <dbReference type="Pfam" id="PF00931"/>
    </source>
</evidence>
<dbReference type="AlphaFoldDB" id="D7PPF8"/>
<dbReference type="SUPFAM" id="SSF52540">
    <property type="entry name" value="P-loop containing nucleoside triphosphate hydrolases"/>
    <property type="match status" value="1"/>
</dbReference>
<dbReference type="InterPro" id="IPR002182">
    <property type="entry name" value="NB-ARC"/>
</dbReference>
<dbReference type="EMBL" id="GU797771">
    <property type="protein sequence ID" value="ADG27884.1"/>
    <property type="molecule type" value="Genomic_DNA"/>
</dbReference>
<feature type="non-terminal residue" evidence="2">
    <location>
        <position position="1"/>
    </location>
</feature>
<dbReference type="GO" id="GO:0043531">
    <property type="term" value="F:ADP binding"/>
    <property type="evidence" value="ECO:0007669"/>
    <property type="project" value="InterPro"/>
</dbReference>
<name>D7PPF8_9LILI</name>
<feature type="domain" description="NB-ARC" evidence="1">
    <location>
        <begin position="2"/>
        <end position="92"/>
    </location>
</feature>
<reference evidence="2" key="1">
    <citation type="submission" date="2010-02" db="EMBL/GenBank/DDBJ databases">
        <authorList>
            <person name="Rajesh M.K."/>
            <person name="Anjaly S."/>
            <person name="Bobby P."/>
            <person name="Joemon J."/>
            <person name="Jerard B.A."/>
            <person name="Samsudeen K."/>
        </authorList>
    </citation>
    <scope>NUCLEOTIDE SEQUENCE</scope>
</reference>
<dbReference type="PANTHER" id="PTHR36766:SF55">
    <property type="entry name" value="OS11G0492900 PROTEIN"/>
    <property type="match status" value="1"/>
</dbReference>
<sequence length="92" mass="10776">RVGMGGVGKTTVAQHVFNNNEIKEHFDLKIWLCVSETFDVRNLTLEMMIKPISRFMSMNRHVSWNLDEIQGVLKERLKGKKFLIVLDDVWNE</sequence>
<dbReference type="InterPro" id="IPR027417">
    <property type="entry name" value="P-loop_NTPase"/>
</dbReference>
<dbReference type="Gene3D" id="3.40.50.300">
    <property type="entry name" value="P-loop containing nucleotide triphosphate hydrolases"/>
    <property type="match status" value="1"/>
</dbReference>